<name>A0A3F2YVI2_9DIPT</name>
<feature type="compositionally biased region" description="Basic and acidic residues" evidence="2">
    <location>
        <begin position="23"/>
        <end position="49"/>
    </location>
</feature>
<dbReference type="SMART" id="SM00324">
    <property type="entry name" value="RhoGAP"/>
    <property type="match status" value="1"/>
</dbReference>
<feature type="region of interest" description="Disordered" evidence="2">
    <location>
        <begin position="472"/>
        <end position="517"/>
    </location>
</feature>
<dbReference type="PROSITE" id="PS50238">
    <property type="entry name" value="RHOGAP"/>
    <property type="match status" value="1"/>
</dbReference>
<dbReference type="InterPro" id="IPR000198">
    <property type="entry name" value="RhoGAP_dom"/>
</dbReference>
<reference evidence="4" key="2">
    <citation type="submission" date="2020-05" db="UniProtKB">
        <authorList>
            <consortium name="EnsemblMetazoa"/>
        </authorList>
    </citation>
    <scope>IDENTIFICATION</scope>
    <source>
        <strain evidence="4">A-37</strain>
    </source>
</reference>
<dbReference type="Gene3D" id="1.10.555.10">
    <property type="entry name" value="Rho GTPase activation protein"/>
    <property type="match status" value="1"/>
</dbReference>
<keyword evidence="5" id="KW-1185">Reference proteome</keyword>
<dbReference type="VEuPathDB" id="VectorBase:ACUA029177"/>
<dbReference type="EnsemblMetazoa" id="ACUA029177-RA">
    <property type="protein sequence ID" value="ACUA029177-PA"/>
    <property type="gene ID" value="ACUA029177"/>
</dbReference>
<feature type="compositionally biased region" description="Basic and acidic residues" evidence="2">
    <location>
        <begin position="92"/>
        <end position="149"/>
    </location>
</feature>
<evidence type="ECO:0000256" key="2">
    <source>
        <dbReference type="SAM" id="MobiDB-lite"/>
    </source>
</evidence>
<evidence type="ECO:0000313" key="4">
    <source>
        <dbReference type="EnsemblMetazoa" id="ACUA029177-PA"/>
    </source>
</evidence>
<evidence type="ECO:0000259" key="3">
    <source>
        <dbReference type="PROSITE" id="PS50238"/>
    </source>
</evidence>
<dbReference type="AlphaFoldDB" id="A0A3F2YVI2"/>
<feature type="region of interest" description="Disordered" evidence="2">
    <location>
        <begin position="1"/>
        <end position="157"/>
    </location>
</feature>
<dbReference type="STRING" id="139723.A0A3F2YVI2"/>
<sequence length="651" mass="73545">MDFDSPDCVEKDFPGLYASDASGKSKKDDKDFSDADPEKVSKKELLIGRRKDKKEKKTAYATLEGESSPEEELETKSPSKAKKSKTFKFPSKSKEKREKSREKDKEKPESLKQEESTKAPEKNEKEKEKKKDKEKKEKDKKEKSKDKKDKKLKQGSVSEEVLELGDAQPIFGVSLGLATERSRCHDGVNLPLVVRDCIDYLQENGLQSEQIYKVEAVKTKLQQLKRTYNNREGSCIGEMDVPIACGLLKMFLRELPEPILTTDLSSRFEEVASHSQVSQQEQELVCLVDQLPSCNRTLLSWMFMHVDAVTQNEDFTKMNAQNIAMLLSPTFQMSHRLFVAILCHCSTLFADTSLHKYVPPLTASSPNLPETPDEISLELRKQESLLAQIHAEMNAGFVTKKREEQLWEVQRIITQLKRKLRSFEKKSDCVQKSLDDTVDGDISIDLNLQKSKLSCSDDESSIKTVTAISTESATNTEAKNTPQETSDETGPVERKASIAESPEAAMAKQDGTGVHQSVPDATIVSDKVTVTDNGFLLLPQNHPEYLTLIRLQLENQELVNWKAQLQARIQSERNEIVQMKKLLVADGSISAGVSVDASITASDEYDKLMAHYAKENALLEQKRQMLAKEIFEENKNLIQMQVELALNRYRI</sequence>
<reference evidence="5" key="1">
    <citation type="submission" date="2013-09" db="EMBL/GenBank/DDBJ databases">
        <title>The Genome Sequence of Anopheles culicifacies species A.</title>
        <authorList>
            <consortium name="The Broad Institute Genomics Platform"/>
            <person name="Neafsey D.E."/>
            <person name="Besansky N."/>
            <person name="Howell P."/>
            <person name="Walton C."/>
            <person name="Young S.K."/>
            <person name="Zeng Q."/>
            <person name="Gargeya S."/>
            <person name="Fitzgerald M."/>
            <person name="Haas B."/>
            <person name="Abouelleil A."/>
            <person name="Allen A.W."/>
            <person name="Alvarado L."/>
            <person name="Arachchi H.M."/>
            <person name="Berlin A.M."/>
            <person name="Chapman S.B."/>
            <person name="Gainer-Dewar J."/>
            <person name="Goldberg J."/>
            <person name="Griggs A."/>
            <person name="Gujja S."/>
            <person name="Hansen M."/>
            <person name="Howarth C."/>
            <person name="Imamovic A."/>
            <person name="Ireland A."/>
            <person name="Larimer J."/>
            <person name="McCowan C."/>
            <person name="Murphy C."/>
            <person name="Pearson M."/>
            <person name="Poon T.W."/>
            <person name="Priest M."/>
            <person name="Roberts A."/>
            <person name="Saif S."/>
            <person name="Shea T."/>
            <person name="Sisk P."/>
            <person name="Sykes S."/>
            <person name="Wortman J."/>
            <person name="Nusbaum C."/>
            <person name="Birren B."/>
        </authorList>
    </citation>
    <scope>NUCLEOTIDE SEQUENCE [LARGE SCALE GENOMIC DNA]</scope>
    <source>
        <strain evidence="5">A-37</strain>
    </source>
</reference>
<dbReference type="GO" id="GO:0031267">
    <property type="term" value="F:small GTPase binding"/>
    <property type="evidence" value="ECO:0007669"/>
    <property type="project" value="InterPro"/>
</dbReference>
<protein>
    <recommendedName>
        <fullName evidence="3">Rho-GAP domain-containing protein</fullName>
    </recommendedName>
</protein>
<dbReference type="GO" id="GO:0005096">
    <property type="term" value="F:GTPase activator activity"/>
    <property type="evidence" value="ECO:0007669"/>
    <property type="project" value="UniProtKB-KW"/>
</dbReference>
<dbReference type="InterPro" id="IPR008936">
    <property type="entry name" value="Rho_GTPase_activation_prot"/>
</dbReference>
<feature type="domain" description="Rho-GAP" evidence="3">
    <location>
        <begin position="173"/>
        <end position="369"/>
    </location>
</feature>
<dbReference type="PANTHER" id="PTHR12783">
    <property type="entry name" value="RALA BINDING PROTEIN 1 RALBP1"/>
    <property type="match status" value="1"/>
</dbReference>
<evidence type="ECO:0000256" key="1">
    <source>
        <dbReference type="ARBA" id="ARBA00022468"/>
    </source>
</evidence>
<dbReference type="SUPFAM" id="SSF48350">
    <property type="entry name" value="GTPase activation domain, GAP"/>
    <property type="match status" value="1"/>
</dbReference>
<dbReference type="GO" id="GO:0007264">
    <property type="term" value="P:small GTPase-mediated signal transduction"/>
    <property type="evidence" value="ECO:0007669"/>
    <property type="project" value="InterPro"/>
</dbReference>
<dbReference type="Pfam" id="PF00620">
    <property type="entry name" value="RhoGAP"/>
    <property type="match status" value="1"/>
</dbReference>
<feature type="compositionally biased region" description="Polar residues" evidence="2">
    <location>
        <begin position="472"/>
        <end position="484"/>
    </location>
</feature>
<dbReference type="Proteomes" id="UP000075883">
    <property type="component" value="Unassembled WGS sequence"/>
</dbReference>
<dbReference type="Pfam" id="PF20924">
    <property type="entry name" value="RLIP76_Ral-bd"/>
    <property type="match status" value="1"/>
</dbReference>
<dbReference type="PANTHER" id="PTHR12783:SF5">
    <property type="entry name" value="RALA-BINDING PROTEIN 1"/>
    <property type="match status" value="1"/>
</dbReference>
<organism evidence="4 5">
    <name type="scientific">Anopheles culicifacies</name>
    <dbReference type="NCBI Taxonomy" id="139723"/>
    <lineage>
        <taxon>Eukaryota</taxon>
        <taxon>Metazoa</taxon>
        <taxon>Ecdysozoa</taxon>
        <taxon>Arthropoda</taxon>
        <taxon>Hexapoda</taxon>
        <taxon>Insecta</taxon>
        <taxon>Pterygota</taxon>
        <taxon>Neoptera</taxon>
        <taxon>Endopterygota</taxon>
        <taxon>Diptera</taxon>
        <taxon>Nematocera</taxon>
        <taxon>Culicoidea</taxon>
        <taxon>Culicidae</taxon>
        <taxon>Anophelinae</taxon>
        <taxon>Anopheles</taxon>
        <taxon>culicifacies species complex</taxon>
    </lineage>
</organism>
<evidence type="ECO:0000313" key="5">
    <source>
        <dbReference type="Proteomes" id="UP000075883"/>
    </source>
</evidence>
<dbReference type="InterPro" id="IPR039767">
    <property type="entry name" value="RALBP1"/>
</dbReference>
<dbReference type="EMBL" id="AXCM01000024">
    <property type="status" value="NOT_ANNOTATED_CDS"/>
    <property type="molecule type" value="Genomic_DNA"/>
</dbReference>
<keyword evidence="1" id="KW-0343">GTPase activation</keyword>
<dbReference type="FunFam" id="1.20.58.90:FF:000001">
    <property type="entry name" value="ralA-binding protein 1"/>
    <property type="match status" value="1"/>
</dbReference>
<dbReference type="InterPro" id="IPR049041">
    <property type="entry name" value="RalBP1-like_Ral-bd"/>
</dbReference>
<accession>A0A3F2YVI2</accession>
<proteinExistence type="predicted"/>
<dbReference type="Gene3D" id="1.20.58.90">
    <property type="match status" value="1"/>
</dbReference>